<dbReference type="Gene3D" id="3.40.710.10">
    <property type="entry name" value="DD-peptidase/beta-lactamase superfamily"/>
    <property type="match status" value="1"/>
</dbReference>
<dbReference type="SUPFAM" id="SSF56601">
    <property type="entry name" value="beta-lactamase/transpeptidase-like"/>
    <property type="match status" value="1"/>
</dbReference>
<gene>
    <name evidence="3" type="ORF">SAMN04487910_1587</name>
</gene>
<dbReference type="OrthoDB" id="9793489at2"/>
<accession>A0A1H7M5E6</accession>
<protein>
    <submittedName>
        <fullName evidence="3">CubicO group peptidase, beta-lactamase class C family</fullName>
    </submittedName>
</protein>
<dbReference type="PANTHER" id="PTHR46825">
    <property type="entry name" value="D-ALANYL-D-ALANINE-CARBOXYPEPTIDASE/ENDOPEPTIDASE AMPH"/>
    <property type="match status" value="1"/>
</dbReference>
<keyword evidence="4" id="KW-1185">Reference proteome</keyword>
<dbReference type="Proteomes" id="UP000198521">
    <property type="component" value="Unassembled WGS sequence"/>
</dbReference>
<dbReference type="InterPro" id="IPR001466">
    <property type="entry name" value="Beta-lactam-related"/>
</dbReference>
<organism evidence="3 4">
    <name type="scientific">Aquimarina amphilecti</name>
    <dbReference type="NCBI Taxonomy" id="1038014"/>
    <lineage>
        <taxon>Bacteria</taxon>
        <taxon>Pseudomonadati</taxon>
        <taxon>Bacteroidota</taxon>
        <taxon>Flavobacteriia</taxon>
        <taxon>Flavobacteriales</taxon>
        <taxon>Flavobacteriaceae</taxon>
        <taxon>Aquimarina</taxon>
    </lineage>
</organism>
<proteinExistence type="predicted"/>
<evidence type="ECO:0000259" key="2">
    <source>
        <dbReference type="Pfam" id="PF00144"/>
    </source>
</evidence>
<dbReference type="InterPro" id="IPR012338">
    <property type="entry name" value="Beta-lactam/transpept-like"/>
</dbReference>
<evidence type="ECO:0000256" key="1">
    <source>
        <dbReference type="SAM" id="SignalP"/>
    </source>
</evidence>
<name>A0A1H7M5E6_AQUAM</name>
<dbReference type="STRING" id="1038014.SAMN04487910_1587"/>
<feature type="domain" description="Beta-lactamase-related" evidence="2">
    <location>
        <begin position="61"/>
        <end position="356"/>
    </location>
</feature>
<evidence type="ECO:0000313" key="3">
    <source>
        <dbReference type="EMBL" id="SEL05945.1"/>
    </source>
</evidence>
<dbReference type="Pfam" id="PF00144">
    <property type="entry name" value="Beta-lactamase"/>
    <property type="match status" value="1"/>
</dbReference>
<feature type="signal peptide" evidence="1">
    <location>
        <begin position="1"/>
        <end position="21"/>
    </location>
</feature>
<dbReference type="InterPro" id="IPR050491">
    <property type="entry name" value="AmpC-like"/>
</dbReference>
<evidence type="ECO:0000313" key="4">
    <source>
        <dbReference type="Proteomes" id="UP000198521"/>
    </source>
</evidence>
<dbReference type="AlphaFoldDB" id="A0A1H7M5E6"/>
<sequence>MKNSLQSISTFIILSILCAISCNTTNSKTTSKDNKNENIVKQKIDSILISLNQNGKFNGNILIAKNGQILYKNEIGFSKSDKKTLLKETDQFNIGSIYKEIPAIAIMQLEEKGLLQLNDPIKKYFTNLPDWSMNIKIINLLQYTGGLPKINWRNHKIINDQNLMNDLSKISNLEFTPGEDYLYTNYSPFLLSKIIENITNKTFSTYVTQNILQPLRLKESTFKTSFPYENSNSMAIPFNSEFEEDKLPFTIKSSIFLFSTTTNDLFKFIENLHSGKIINKNSLYKISKTENLDHNNMQSALGNVIYQKGELTEHTHHGTSGNYESIISKNRINNTTVIILTNSKNGNVHDIKNTILELLNSGE</sequence>
<reference evidence="3 4" key="1">
    <citation type="submission" date="2016-10" db="EMBL/GenBank/DDBJ databases">
        <authorList>
            <person name="de Groot N.N."/>
        </authorList>
    </citation>
    <scope>NUCLEOTIDE SEQUENCE [LARGE SCALE GENOMIC DNA]</scope>
    <source>
        <strain evidence="3 4">DSM 25232</strain>
    </source>
</reference>
<keyword evidence="1" id="KW-0732">Signal</keyword>
<feature type="chain" id="PRO_5011760329" evidence="1">
    <location>
        <begin position="22"/>
        <end position="363"/>
    </location>
</feature>
<dbReference type="RefSeq" id="WP_091407305.1">
    <property type="nucleotide sequence ID" value="NZ_FOAB01000003.1"/>
</dbReference>
<dbReference type="EMBL" id="FOAB01000003">
    <property type="protein sequence ID" value="SEL05945.1"/>
    <property type="molecule type" value="Genomic_DNA"/>
</dbReference>
<dbReference type="PANTHER" id="PTHR46825:SF9">
    <property type="entry name" value="BETA-LACTAMASE-RELATED DOMAIN-CONTAINING PROTEIN"/>
    <property type="match status" value="1"/>
</dbReference>